<dbReference type="PROSITE" id="PS50004">
    <property type="entry name" value="C2"/>
    <property type="match status" value="1"/>
</dbReference>
<keyword evidence="3" id="KW-1185">Reference proteome</keyword>
<dbReference type="Proteomes" id="UP000224567">
    <property type="component" value="Unassembled WGS sequence"/>
</dbReference>
<sequence length="169" mass="19018">MEARYFYFTIHSASNLKDVRILGEMKVYAKVTIAGQSQCTEVDLVNKTNPVWNTTLCFFVLEVDIIQGDVHVVIELFCRRSLSHDKYVGDLNLILKPFGKGEYSFYVRRNDSNLTKSFGTAKFSHELGDKVIVVQDSSSSSSSSSSKDYGLIVEIVKIGVDIVKEVFKN</sequence>
<dbReference type="InterPro" id="IPR035892">
    <property type="entry name" value="C2_domain_sf"/>
</dbReference>
<proteinExistence type="predicted"/>
<dbReference type="PANTHER" id="PTHR32246:SF96">
    <property type="entry name" value="PROTEIN SRC2 HOMOLOG"/>
    <property type="match status" value="1"/>
</dbReference>
<dbReference type="OrthoDB" id="270970at2759"/>
<reference evidence="3" key="2">
    <citation type="journal article" date="2017" name="J. Anim. Genet.">
        <title>Multiple reference genome sequences of hot pepper reveal the massive evolution of plant disease resistance genes by retroduplication.</title>
        <authorList>
            <person name="Kim S."/>
            <person name="Park J."/>
            <person name="Yeom S.-I."/>
            <person name="Kim Y.-M."/>
            <person name="Seo E."/>
            <person name="Kim K.-T."/>
            <person name="Kim M.-S."/>
            <person name="Lee J.M."/>
            <person name="Cheong K."/>
            <person name="Shin H.-S."/>
            <person name="Kim S.-B."/>
            <person name="Han K."/>
            <person name="Lee J."/>
            <person name="Park M."/>
            <person name="Lee H.-A."/>
            <person name="Lee H.-Y."/>
            <person name="Lee Y."/>
            <person name="Oh S."/>
            <person name="Lee J.H."/>
            <person name="Choi E."/>
            <person name="Choi E."/>
            <person name="Lee S.E."/>
            <person name="Jeon J."/>
            <person name="Kim H."/>
            <person name="Choi G."/>
            <person name="Song H."/>
            <person name="Lee J."/>
            <person name="Lee S.-C."/>
            <person name="Kwon J.-K."/>
            <person name="Lee H.-Y."/>
            <person name="Koo N."/>
            <person name="Hong Y."/>
            <person name="Kim R.W."/>
            <person name="Kang W.-H."/>
            <person name="Huh J.H."/>
            <person name="Kang B.-C."/>
            <person name="Yang T.-J."/>
            <person name="Lee Y.-H."/>
            <person name="Bennetzen J.L."/>
            <person name="Choi D."/>
        </authorList>
    </citation>
    <scope>NUCLEOTIDE SEQUENCE [LARGE SCALE GENOMIC DNA]</scope>
    <source>
        <strain evidence="3">cv. PBC81</strain>
    </source>
</reference>
<organism evidence="2 3">
    <name type="scientific">Capsicum baccatum</name>
    <name type="common">Peruvian pepper</name>
    <dbReference type="NCBI Taxonomy" id="33114"/>
    <lineage>
        <taxon>Eukaryota</taxon>
        <taxon>Viridiplantae</taxon>
        <taxon>Streptophyta</taxon>
        <taxon>Embryophyta</taxon>
        <taxon>Tracheophyta</taxon>
        <taxon>Spermatophyta</taxon>
        <taxon>Magnoliopsida</taxon>
        <taxon>eudicotyledons</taxon>
        <taxon>Gunneridae</taxon>
        <taxon>Pentapetalae</taxon>
        <taxon>asterids</taxon>
        <taxon>lamiids</taxon>
        <taxon>Solanales</taxon>
        <taxon>Solanaceae</taxon>
        <taxon>Solanoideae</taxon>
        <taxon>Capsiceae</taxon>
        <taxon>Capsicum</taxon>
    </lineage>
</organism>
<evidence type="ECO:0000259" key="1">
    <source>
        <dbReference type="PROSITE" id="PS50004"/>
    </source>
</evidence>
<dbReference type="STRING" id="33114.A0A2G2XSM1"/>
<dbReference type="Pfam" id="PF00168">
    <property type="entry name" value="C2"/>
    <property type="match status" value="1"/>
</dbReference>
<dbReference type="InterPro" id="IPR000008">
    <property type="entry name" value="C2_dom"/>
</dbReference>
<evidence type="ECO:0000313" key="3">
    <source>
        <dbReference type="Proteomes" id="UP000224567"/>
    </source>
</evidence>
<evidence type="ECO:0000313" key="2">
    <source>
        <dbReference type="EMBL" id="PHT60478.1"/>
    </source>
</evidence>
<comment type="caution">
    <text evidence="2">The sequence shown here is derived from an EMBL/GenBank/DDBJ whole genome shotgun (WGS) entry which is preliminary data.</text>
</comment>
<reference evidence="2 3" key="1">
    <citation type="journal article" date="2017" name="Genome Biol.">
        <title>New reference genome sequences of hot pepper reveal the massive evolution of plant disease-resistance genes by retroduplication.</title>
        <authorList>
            <person name="Kim S."/>
            <person name="Park J."/>
            <person name="Yeom S.I."/>
            <person name="Kim Y.M."/>
            <person name="Seo E."/>
            <person name="Kim K.T."/>
            <person name="Kim M.S."/>
            <person name="Lee J.M."/>
            <person name="Cheong K."/>
            <person name="Shin H.S."/>
            <person name="Kim S.B."/>
            <person name="Han K."/>
            <person name="Lee J."/>
            <person name="Park M."/>
            <person name="Lee H.A."/>
            <person name="Lee H.Y."/>
            <person name="Lee Y."/>
            <person name="Oh S."/>
            <person name="Lee J.H."/>
            <person name="Choi E."/>
            <person name="Choi E."/>
            <person name="Lee S.E."/>
            <person name="Jeon J."/>
            <person name="Kim H."/>
            <person name="Choi G."/>
            <person name="Song H."/>
            <person name="Lee J."/>
            <person name="Lee S.C."/>
            <person name="Kwon J.K."/>
            <person name="Lee H.Y."/>
            <person name="Koo N."/>
            <person name="Hong Y."/>
            <person name="Kim R.W."/>
            <person name="Kang W.H."/>
            <person name="Huh J.H."/>
            <person name="Kang B.C."/>
            <person name="Yang T.J."/>
            <person name="Lee Y.H."/>
            <person name="Bennetzen J.L."/>
            <person name="Choi D."/>
        </authorList>
    </citation>
    <scope>NUCLEOTIDE SEQUENCE [LARGE SCALE GENOMIC DNA]</scope>
    <source>
        <strain evidence="3">cv. PBC81</strain>
    </source>
</reference>
<dbReference type="SUPFAM" id="SSF49562">
    <property type="entry name" value="C2 domain (Calcium/lipid-binding domain, CaLB)"/>
    <property type="match status" value="1"/>
</dbReference>
<protein>
    <recommendedName>
        <fullName evidence="1">C2 domain-containing protein</fullName>
    </recommendedName>
</protein>
<feature type="domain" description="C2" evidence="1">
    <location>
        <begin position="1"/>
        <end position="108"/>
    </location>
</feature>
<accession>A0A2G2XSM1</accession>
<dbReference type="SMART" id="SM00239">
    <property type="entry name" value="C2"/>
    <property type="match status" value="1"/>
</dbReference>
<dbReference type="EMBL" id="MLFT02000001">
    <property type="protein sequence ID" value="PHT60478.1"/>
    <property type="molecule type" value="Genomic_DNA"/>
</dbReference>
<dbReference type="PANTHER" id="PTHR32246">
    <property type="entry name" value="INGRESSION PROTEIN FIC1"/>
    <property type="match status" value="1"/>
</dbReference>
<gene>
    <name evidence="2" type="ORF">CQW23_02841</name>
</gene>
<name>A0A2G2XSM1_CAPBA</name>
<dbReference type="Gene3D" id="2.60.40.150">
    <property type="entry name" value="C2 domain"/>
    <property type="match status" value="1"/>
</dbReference>
<dbReference type="AlphaFoldDB" id="A0A2G2XSM1"/>